<evidence type="ECO:0000313" key="2">
    <source>
        <dbReference type="Proteomes" id="UP000694401"/>
    </source>
</evidence>
<accession>A0A8D2PFR8</accession>
<dbReference type="Ensembl" id="ENSZLMT00000012871.1">
    <property type="protein sequence ID" value="ENSZLMP00000012523.1"/>
    <property type="gene ID" value="ENSZLMG00000008737.1"/>
</dbReference>
<name>A0A8D2PFR8_ZOSLA</name>
<dbReference type="Proteomes" id="UP000694401">
    <property type="component" value="Unassembled WGS sequence"/>
</dbReference>
<keyword evidence="2" id="KW-1185">Reference proteome</keyword>
<sequence>EKPVSETSQAKYQMDTAKRDMICTTCKCLGQMSREAYHDPLVISESTSRFCNQLVTRADFGLFPPVLNPLALPAFKTPHCLCVCTSLCTLKPEDEKEDVAWGFQGIG</sequence>
<organism evidence="1 2">
    <name type="scientific">Zosterops lateralis melanops</name>
    <dbReference type="NCBI Taxonomy" id="1220523"/>
    <lineage>
        <taxon>Eukaryota</taxon>
        <taxon>Metazoa</taxon>
        <taxon>Chordata</taxon>
        <taxon>Craniata</taxon>
        <taxon>Vertebrata</taxon>
        <taxon>Euteleostomi</taxon>
        <taxon>Archelosauria</taxon>
        <taxon>Archosauria</taxon>
        <taxon>Dinosauria</taxon>
        <taxon>Saurischia</taxon>
        <taxon>Theropoda</taxon>
        <taxon>Coelurosauria</taxon>
        <taxon>Aves</taxon>
        <taxon>Neognathae</taxon>
        <taxon>Neoaves</taxon>
        <taxon>Telluraves</taxon>
        <taxon>Australaves</taxon>
        <taxon>Passeriformes</taxon>
        <taxon>Sylvioidea</taxon>
        <taxon>Zosteropidae</taxon>
        <taxon>Zosterops</taxon>
    </lineage>
</organism>
<reference evidence="1" key="1">
    <citation type="submission" date="2025-08" db="UniProtKB">
        <authorList>
            <consortium name="Ensembl"/>
        </authorList>
    </citation>
    <scope>IDENTIFICATION</scope>
</reference>
<dbReference type="AlphaFoldDB" id="A0A8D2PFR8"/>
<evidence type="ECO:0000313" key="1">
    <source>
        <dbReference type="Ensembl" id="ENSZLMP00000012523.1"/>
    </source>
</evidence>
<proteinExistence type="predicted"/>
<reference evidence="1" key="2">
    <citation type="submission" date="2025-09" db="UniProtKB">
        <authorList>
            <consortium name="Ensembl"/>
        </authorList>
    </citation>
    <scope>IDENTIFICATION</scope>
</reference>
<protein>
    <submittedName>
        <fullName evidence="1">Uncharacterized protein</fullName>
    </submittedName>
</protein>